<evidence type="ECO:0000313" key="6">
    <source>
        <dbReference type="EMBL" id="KAK9809981.1"/>
    </source>
</evidence>
<evidence type="ECO:0000256" key="3">
    <source>
        <dbReference type="SAM" id="MobiDB-lite"/>
    </source>
</evidence>
<keyword evidence="1" id="KW-0677">Repeat</keyword>
<dbReference type="InterPro" id="IPR050560">
    <property type="entry name" value="MYB_TF"/>
</dbReference>
<name>A0AAW1P970_9CHLO</name>
<feature type="region of interest" description="Disordered" evidence="3">
    <location>
        <begin position="398"/>
        <end position="467"/>
    </location>
</feature>
<dbReference type="PROSITE" id="PS50090">
    <property type="entry name" value="MYB_LIKE"/>
    <property type="match status" value="2"/>
</dbReference>
<organism evidence="6 7">
    <name type="scientific">[Myrmecia] bisecta</name>
    <dbReference type="NCBI Taxonomy" id="41462"/>
    <lineage>
        <taxon>Eukaryota</taxon>
        <taxon>Viridiplantae</taxon>
        <taxon>Chlorophyta</taxon>
        <taxon>core chlorophytes</taxon>
        <taxon>Trebouxiophyceae</taxon>
        <taxon>Trebouxiales</taxon>
        <taxon>Trebouxiaceae</taxon>
        <taxon>Myrmecia</taxon>
    </lineage>
</organism>
<dbReference type="SUPFAM" id="SSF46689">
    <property type="entry name" value="Homeodomain-like"/>
    <property type="match status" value="1"/>
</dbReference>
<feature type="compositionally biased region" description="Acidic residues" evidence="3">
    <location>
        <begin position="257"/>
        <end position="266"/>
    </location>
</feature>
<feature type="region of interest" description="Disordered" evidence="3">
    <location>
        <begin position="133"/>
        <end position="380"/>
    </location>
</feature>
<dbReference type="CDD" id="cd00167">
    <property type="entry name" value="SANT"/>
    <property type="match status" value="2"/>
</dbReference>
<feature type="compositionally biased region" description="Polar residues" evidence="3">
    <location>
        <begin position="215"/>
        <end position="224"/>
    </location>
</feature>
<feature type="domain" description="HTH myb-type" evidence="5">
    <location>
        <begin position="86"/>
        <end position="140"/>
    </location>
</feature>
<dbReference type="GO" id="GO:0005634">
    <property type="term" value="C:nucleus"/>
    <property type="evidence" value="ECO:0007669"/>
    <property type="project" value="TreeGrafter"/>
</dbReference>
<feature type="domain" description="HTH myb-type" evidence="5">
    <location>
        <begin position="37"/>
        <end position="85"/>
    </location>
</feature>
<dbReference type="PANTHER" id="PTHR45614">
    <property type="entry name" value="MYB PROTEIN-RELATED"/>
    <property type="match status" value="1"/>
</dbReference>
<feature type="compositionally biased region" description="Low complexity" evidence="3">
    <location>
        <begin position="312"/>
        <end position="332"/>
    </location>
</feature>
<dbReference type="PROSITE" id="PS51294">
    <property type="entry name" value="HTH_MYB"/>
    <property type="match status" value="2"/>
</dbReference>
<dbReference type="GO" id="GO:0000978">
    <property type="term" value="F:RNA polymerase II cis-regulatory region sequence-specific DNA binding"/>
    <property type="evidence" value="ECO:0007669"/>
    <property type="project" value="TreeGrafter"/>
</dbReference>
<protein>
    <submittedName>
        <fullName evidence="6">Uncharacterized protein</fullName>
    </submittedName>
</protein>
<dbReference type="Pfam" id="PF13921">
    <property type="entry name" value="Myb_DNA-bind_6"/>
    <property type="match status" value="1"/>
</dbReference>
<dbReference type="InterPro" id="IPR001005">
    <property type="entry name" value="SANT/Myb"/>
</dbReference>
<feature type="compositionally biased region" description="Low complexity" evidence="3">
    <location>
        <begin position="458"/>
        <end position="467"/>
    </location>
</feature>
<comment type="caution">
    <text evidence="6">The sequence shown here is derived from an EMBL/GenBank/DDBJ whole genome shotgun (WGS) entry which is preliminary data.</text>
</comment>
<feature type="compositionally biased region" description="Basic residues" evidence="3">
    <location>
        <begin position="357"/>
        <end position="366"/>
    </location>
</feature>
<gene>
    <name evidence="6" type="ORF">WJX72_002926</name>
</gene>
<dbReference type="InterPro" id="IPR009057">
    <property type="entry name" value="Homeodomain-like_sf"/>
</dbReference>
<feature type="compositionally biased region" description="Low complexity" evidence="3">
    <location>
        <begin position="398"/>
        <end position="413"/>
    </location>
</feature>
<keyword evidence="2" id="KW-0238">DNA-binding</keyword>
<dbReference type="Gene3D" id="1.10.10.60">
    <property type="entry name" value="Homeodomain-like"/>
    <property type="match status" value="2"/>
</dbReference>
<evidence type="ECO:0000259" key="5">
    <source>
        <dbReference type="PROSITE" id="PS51294"/>
    </source>
</evidence>
<dbReference type="GO" id="GO:0000981">
    <property type="term" value="F:DNA-binding transcription factor activity, RNA polymerase II-specific"/>
    <property type="evidence" value="ECO:0007669"/>
    <property type="project" value="TreeGrafter"/>
</dbReference>
<feature type="region of interest" description="Disordered" evidence="3">
    <location>
        <begin position="1"/>
        <end position="33"/>
    </location>
</feature>
<sequence length="710" mass="78892">MSEIANTGGAVAGGPHESSRGRTIKPTAGKRRHPIAKVKGNWNAEEDALLTKLVGELGDGKWSVIAEHFPGRIGKQCRERWNNQLRPDINREAWSEQEEQLLIDGHKVLGNRWADIAKNIPGRTENHVKNHWNAVLRRKDTQNESNFRQDTSRETESPQPRSPHAARLVIRAPSCPGTGARHADPGRSADHHHERPDGSSTCSSQHQHHVDDATNAKNGQRASTSGGASGLSQPLPSPPSRRPQRRSARKAAKQEASSEEEEEEEALDKAHNRRKSARRSADVSADEAPPKRTRRRGTRRDASVDSSEPEQPHQLQQPLPTRRAPSRRASAAVLGADEMRRSASPTFFRPGSAGVLRQKRSSRRNIHASAENGSEPPAQSQLGLHHLLMAIHREEAGAGLQGPEQPGGEQPAASCEGRHRQSGTGLMTQQAQQADQAGSVNESRPAEASSRPHPPAPAASHIHAAESAPAASEYFSYPRPLHAHAYHECGYSQPSQYPEPRYIYPRRFPEPEPLPEEYVRMRYPRPEYSAKVPPTEYPKPVYVDPEPYAEMAYARHEAPPIGRPYYPYDYQRADPMAYRLPPGHPAMRMHPTGWPLGSYPPEDPEIHCPRMIDPYDRVMPWPARYPDYYGPAYPPEHELQPYPPGYRSQPPFLSRPVPRRHSESKPLCMLVLLSRCQASCQPSDILPTELDLRMAAGCCSPGGKEGVRAG</sequence>
<evidence type="ECO:0000259" key="4">
    <source>
        <dbReference type="PROSITE" id="PS50090"/>
    </source>
</evidence>
<dbReference type="PANTHER" id="PTHR45614:SF232">
    <property type="entry name" value="TRANSCRIPTION FACTOR MYB3R-2"/>
    <property type="match status" value="1"/>
</dbReference>
<dbReference type="Proteomes" id="UP001489004">
    <property type="component" value="Unassembled WGS sequence"/>
</dbReference>
<feature type="domain" description="Myb-like" evidence="4">
    <location>
        <begin position="39"/>
        <end position="85"/>
    </location>
</feature>
<proteinExistence type="predicted"/>
<dbReference type="SMART" id="SM00717">
    <property type="entry name" value="SANT"/>
    <property type="match status" value="2"/>
</dbReference>
<dbReference type="FunFam" id="1.10.10.60:FF:000010">
    <property type="entry name" value="Transcriptional activator Myb isoform A"/>
    <property type="match status" value="1"/>
</dbReference>
<keyword evidence="7" id="KW-1185">Reference proteome</keyword>
<feature type="compositionally biased region" description="Basic residues" evidence="3">
    <location>
        <begin position="242"/>
        <end position="251"/>
    </location>
</feature>
<evidence type="ECO:0000256" key="1">
    <source>
        <dbReference type="ARBA" id="ARBA00022737"/>
    </source>
</evidence>
<feature type="compositionally biased region" description="Polar residues" evidence="3">
    <location>
        <begin position="422"/>
        <end position="442"/>
    </location>
</feature>
<reference evidence="6 7" key="1">
    <citation type="journal article" date="2024" name="Nat. Commun.">
        <title>Phylogenomics reveals the evolutionary origins of lichenization in chlorophyte algae.</title>
        <authorList>
            <person name="Puginier C."/>
            <person name="Libourel C."/>
            <person name="Otte J."/>
            <person name="Skaloud P."/>
            <person name="Haon M."/>
            <person name="Grisel S."/>
            <person name="Petersen M."/>
            <person name="Berrin J.G."/>
            <person name="Delaux P.M."/>
            <person name="Dal Grande F."/>
            <person name="Keller J."/>
        </authorList>
    </citation>
    <scope>NUCLEOTIDE SEQUENCE [LARGE SCALE GENOMIC DNA]</scope>
    <source>
        <strain evidence="6 7">SAG 2043</strain>
    </source>
</reference>
<feature type="domain" description="Myb-like" evidence="4">
    <location>
        <begin position="86"/>
        <end position="136"/>
    </location>
</feature>
<dbReference type="AlphaFoldDB" id="A0AAW1P970"/>
<evidence type="ECO:0000313" key="7">
    <source>
        <dbReference type="Proteomes" id="UP001489004"/>
    </source>
</evidence>
<evidence type="ECO:0000256" key="2">
    <source>
        <dbReference type="ARBA" id="ARBA00023125"/>
    </source>
</evidence>
<feature type="compositionally biased region" description="Basic and acidic residues" evidence="3">
    <location>
        <begin position="181"/>
        <end position="197"/>
    </location>
</feature>
<dbReference type="EMBL" id="JALJOR010000010">
    <property type="protein sequence ID" value="KAK9809981.1"/>
    <property type="molecule type" value="Genomic_DNA"/>
</dbReference>
<accession>A0AAW1P970</accession>
<dbReference type="InterPro" id="IPR017930">
    <property type="entry name" value="Myb_dom"/>
</dbReference>